<dbReference type="EMBL" id="JANEYF010001271">
    <property type="protein sequence ID" value="KAJ8965226.1"/>
    <property type="molecule type" value="Genomic_DNA"/>
</dbReference>
<name>A0AAV8ZJW6_9CUCU</name>
<reference evidence="1" key="1">
    <citation type="journal article" date="2023" name="Insect Mol. Biol.">
        <title>Genome sequencing provides insights into the evolution of gene families encoding plant cell wall-degrading enzymes in longhorned beetles.</title>
        <authorList>
            <person name="Shin N.R."/>
            <person name="Okamura Y."/>
            <person name="Kirsch R."/>
            <person name="Pauchet Y."/>
        </authorList>
    </citation>
    <scope>NUCLEOTIDE SEQUENCE</scope>
    <source>
        <strain evidence="1">RBIC_L_NR</strain>
    </source>
</reference>
<proteinExistence type="predicted"/>
<sequence length="206" mass="23812">MVRKYERIPGSTNYQNYKKEDLEKALDSIRSGMSKKLAIKTYKILRTTPIRKIRGTHLKAVGRPKVFSDQEEAKIATTLGIVADWGFPLTKRNVSAVVQKFLDKQGKRVPIFKNNIPGDDFLIYFMTRNNLSIRIASNIKQSRASVDQDDIMSFFNNIREVLRDVEDVNLYNYDETNIQDDPGAKKVVYHAEPKELRGYKITQEHL</sequence>
<comment type="caution">
    <text evidence="1">The sequence shown here is derived from an EMBL/GenBank/DDBJ whole genome shotgun (WGS) entry which is preliminary data.</text>
</comment>
<dbReference type="AlphaFoldDB" id="A0AAV8ZJW6"/>
<accession>A0AAV8ZJW6</accession>
<organism evidence="1 2">
    <name type="scientific">Rhamnusium bicolor</name>
    <dbReference type="NCBI Taxonomy" id="1586634"/>
    <lineage>
        <taxon>Eukaryota</taxon>
        <taxon>Metazoa</taxon>
        <taxon>Ecdysozoa</taxon>
        <taxon>Arthropoda</taxon>
        <taxon>Hexapoda</taxon>
        <taxon>Insecta</taxon>
        <taxon>Pterygota</taxon>
        <taxon>Neoptera</taxon>
        <taxon>Endopterygota</taxon>
        <taxon>Coleoptera</taxon>
        <taxon>Polyphaga</taxon>
        <taxon>Cucujiformia</taxon>
        <taxon>Chrysomeloidea</taxon>
        <taxon>Cerambycidae</taxon>
        <taxon>Lepturinae</taxon>
        <taxon>Rhagiini</taxon>
        <taxon>Rhamnusium</taxon>
    </lineage>
</organism>
<protein>
    <submittedName>
        <fullName evidence="1">Uncharacterized protein</fullName>
    </submittedName>
</protein>
<evidence type="ECO:0000313" key="2">
    <source>
        <dbReference type="Proteomes" id="UP001162156"/>
    </source>
</evidence>
<dbReference type="Proteomes" id="UP001162156">
    <property type="component" value="Unassembled WGS sequence"/>
</dbReference>
<dbReference type="Gene3D" id="1.10.10.60">
    <property type="entry name" value="Homeodomain-like"/>
    <property type="match status" value="1"/>
</dbReference>
<gene>
    <name evidence="1" type="ORF">NQ314_004296</name>
</gene>
<evidence type="ECO:0000313" key="1">
    <source>
        <dbReference type="EMBL" id="KAJ8965226.1"/>
    </source>
</evidence>
<keyword evidence="2" id="KW-1185">Reference proteome</keyword>